<evidence type="ECO:0000259" key="16">
    <source>
        <dbReference type="Pfam" id="PF02771"/>
    </source>
</evidence>
<dbReference type="SUPFAM" id="SSF47203">
    <property type="entry name" value="Acyl-CoA dehydrogenase C-terminal domain-like"/>
    <property type="match status" value="1"/>
</dbReference>
<dbReference type="UniPathway" id="UPA00659"/>
<dbReference type="NCBIfam" id="NF007000">
    <property type="entry name" value="PRK09463.1"/>
    <property type="match status" value="1"/>
</dbReference>
<evidence type="ECO:0000259" key="15">
    <source>
        <dbReference type="Pfam" id="PF02770"/>
    </source>
</evidence>
<dbReference type="PANTHER" id="PTHR48083:SF33">
    <property type="entry name" value="ACYL-COENZYME A DEHYDROGENASE"/>
    <property type="match status" value="1"/>
</dbReference>
<dbReference type="FunFam" id="2.40.110.10:FF:000010">
    <property type="entry name" value="Acyl-CoA dehydrogenase"/>
    <property type="match status" value="1"/>
</dbReference>
<dbReference type="GO" id="GO:0004466">
    <property type="term" value="F:long-chain fatty acyl-CoA dehydrogenase activity"/>
    <property type="evidence" value="ECO:0007669"/>
    <property type="project" value="UniProtKB-EC"/>
</dbReference>
<evidence type="ECO:0000259" key="14">
    <source>
        <dbReference type="Pfam" id="PF00441"/>
    </source>
</evidence>
<dbReference type="InterPro" id="IPR009075">
    <property type="entry name" value="AcylCo_DH/oxidase_C"/>
</dbReference>
<evidence type="ECO:0000313" key="18">
    <source>
        <dbReference type="EMBL" id="PTH78354.1"/>
    </source>
</evidence>
<dbReference type="Pfam" id="PF09317">
    <property type="entry name" value="ACDH_C"/>
    <property type="match status" value="1"/>
</dbReference>
<dbReference type="SUPFAM" id="SSF56645">
    <property type="entry name" value="Acyl-CoA dehydrogenase NM domain-like"/>
    <property type="match status" value="1"/>
</dbReference>
<dbReference type="Pfam" id="PF00441">
    <property type="entry name" value="Acyl-CoA_dh_1"/>
    <property type="match status" value="1"/>
</dbReference>
<name>A0A2T4MUS2_AERVE</name>
<keyword evidence="9" id="KW-0276">Fatty acid metabolism</keyword>
<comment type="catalytic activity">
    <reaction evidence="13">
        <text>a long-chain 2,3-saturated fatty acyl-CoA + oxidized [electron-transfer flavoprotein] + H(+) = a long-chain (2E)-enoyl-CoA + reduced [electron-transfer flavoprotein]</text>
        <dbReference type="Rhea" id="RHEA:17721"/>
        <dbReference type="Rhea" id="RHEA-COMP:10685"/>
        <dbReference type="Rhea" id="RHEA-COMP:10686"/>
        <dbReference type="ChEBI" id="CHEBI:15378"/>
        <dbReference type="ChEBI" id="CHEBI:57692"/>
        <dbReference type="ChEBI" id="CHEBI:58307"/>
        <dbReference type="ChEBI" id="CHEBI:83721"/>
        <dbReference type="ChEBI" id="CHEBI:83727"/>
        <dbReference type="EC" id="1.3.8.8"/>
    </reaction>
</comment>
<dbReference type="AlphaFoldDB" id="A0A2T4MUS2"/>
<comment type="catalytic activity">
    <reaction evidence="12">
        <text>a medium-chain 2,3-saturated fatty acyl-CoA + oxidized [electron-transfer flavoprotein] + H(+) = a medium-chain (2E)-enoyl-CoA + reduced [electron-transfer flavoprotein]</text>
        <dbReference type="Rhea" id="RHEA:14477"/>
        <dbReference type="Rhea" id="RHEA-COMP:10685"/>
        <dbReference type="Rhea" id="RHEA-COMP:10686"/>
        <dbReference type="ChEBI" id="CHEBI:15378"/>
        <dbReference type="ChEBI" id="CHEBI:57692"/>
        <dbReference type="ChEBI" id="CHEBI:58307"/>
        <dbReference type="ChEBI" id="CHEBI:83723"/>
        <dbReference type="ChEBI" id="CHEBI:83726"/>
        <dbReference type="EC" id="1.3.8.7"/>
    </reaction>
</comment>
<dbReference type="NCBIfam" id="NF009586">
    <property type="entry name" value="PRK13026.1"/>
    <property type="match status" value="1"/>
</dbReference>
<dbReference type="InterPro" id="IPR015396">
    <property type="entry name" value="FadE_C"/>
</dbReference>
<dbReference type="InterPro" id="IPR037069">
    <property type="entry name" value="AcylCoA_DH/ox_N_sf"/>
</dbReference>
<dbReference type="Pfam" id="PF02770">
    <property type="entry name" value="Acyl-CoA_dh_M"/>
    <property type="match status" value="1"/>
</dbReference>
<feature type="domain" description="Acyl-CoA dehydrogenase/oxidase C-terminal" evidence="14">
    <location>
        <begin position="318"/>
        <end position="462"/>
    </location>
</feature>
<evidence type="ECO:0000256" key="11">
    <source>
        <dbReference type="ARBA" id="ARBA00023098"/>
    </source>
</evidence>
<dbReference type="GO" id="GO:0070991">
    <property type="term" value="F:medium-chain fatty acyl-CoA dehydrogenase activity"/>
    <property type="evidence" value="ECO:0007669"/>
    <property type="project" value="UniProtKB-EC"/>
</dbReference>
<accession>A0A2T4MUS2</accession>
<keyword evidence="10" id="KW-0560">Oxidoreductase</keyword>
<evidence type="ECO:0000256" key="9">
    <source>
        <dbReference type="ARBA" id="ARBA00022832"/>
    </source>
</evidence>
<dbReference type="FunFam" id="1.20.140.10:FF:000009">
    <property type="entry name" value="Acyl-CoA dehydrogenase"/>
    <property type="match status" value="1"/>
</dbReference>
<dbReference type="InterPro" id="IPR046373">
    <property type="entry name" value="Acyl-CoA_Oxase/DH_mid-dom_sf"/>
</dbReference>
<keyword evidence="7" id="KW-0285">Flavoprotein</keyword>
<evidence type="ECO:0000256" key="8">
    <source>
        <dbReference type="ARBA" id="ARBA00022827"/>
    </source>
</evidence>
<dbReference type="EC" id="1.3.8.8" evidence="5"/>
<gene>
    <name evidence="18" type="ORF">DAA48_24235</name>
</gene>
<dbReference type="InterPro" id="IPR036250">
    <property type="entry name" value="AcylCo_DH-like_C"/>
</dbReference>
<dbReference type="Gene3D" id="1.10.540.10">
    <property type="entry name" value="Acyl-CoA dehydrogenase/oxidase, N-terminal domain"/>
    <property type="match status" value="1"/>
</dbReference>
<dbReference type="GO" id="GO:0005737">
    <property type="term" value="C:cytoplasm"/>
    <property type="evidence" value="ECO:0007669"/>
    <property type="project" value="TreeGrafter"/>
</dbReference>
<evidence type="ECO:0000256" key="7">
    <source>
        <dbReference type="ARBA" id="ARBA00022630"/>
    </source>
</evidence>
<dbReference type="RefSeq" id="WP_107685055.1">
    <property type="nucleotide sequence ID" value="NZ_CAWQUB010000001.1"/>
</dbReference>
<sequence length="779" mass="85061">MITLLVLLVLAIAVVLGVPSIRKKVVTRPVFGIFKKILPPLSATEREAMEAGSVWWDGELFRGNPDWKKLHGYGKAELTAEEQAFIDNQVETLLAMVDDFKIVNETKDLPEPVWDYLKKEGFFSLIIPKSYGGREFSAIANSTIVTRIATKSLSVAVTVMVPNSLGPGELLMHYGTQAQKDFWLPGLASGKEVPCFALTGPEAGSDAGAIPDKGIVCKGMHKGEEVLGIRLNWNKRYITLAPRATVLGLAFKLYDPEKLLGDKEELGITCALIPTSHPGVRVGDRHYPMGLAFMNGPTFGKDVFIPLDWIIGGPDYAGRGWRMLVECLSAGRGISLPALGTACGHMASRTVGAYSYVRKQFGMSIGKFEGVQEALARIGGLTYQLEGARRMTAGSLDLGQAPAIVTAISKYHMTEMARQIMDDSMDIHAGRAIQLGPKNYTGYAYMGIPVAITVEGANILTRNLMIFGQGATRCHPYVFAELEAAADTDVERGLEKFDALLMKHIAFGAGNFFGSLFQGLTLGQFNSAPVAGETARYYKQLSRMSKGLALCADVSMLMLGGDLKRKEMISARLGDVLSHLYLASATLKHYEDQGRMVSDLPFVQYAVERNLYLIGKAFEGFFQNFPNKVVGAVLKRVVFPFGVGYKMPADDRCHAICLAMMKPGEFRDRLTALCYVGKDEADPVGLMERAFQAMVAVQPYEKKLVQAQKEGKLPRKLALPELVEAALAKSVLSKDEADKLLAADALRYEAIQVDNFAPGELEGFSQQANKQPNKVEHAA</sequence>
<evidence type="ECO:0000256" key="4">
    <source>
        <dbReference type="ARBA" id="ARBA00012033"/>
    </source>
</evidence>
<feature type="domain" description="Acyl-CoA oxidase/dehydrogenase middle" evidence="15">
    <location>
        <begin position="195"/>
        <end position="295"/>
    </location>
</feature>
<dbReference type="GO" id="GO:0033539">
    <property type="term" value="P:fatty acid beta-oxidation using acyl-CoA dehydrogenase"/>
    <property type="evidence" value="ECO:0007669"/>
    <property type="project" value="InterPro"/>
</dbReference>
<evidence type="ECO:0000256" key="5">
    <source>
        <dbReference type="ARBA" id="ARBA00012040"/>
    </source>
</evidence>
<dbReference type="Pfam" id="PF02771">
    <property type="entry name" value="Acyl-CoA_dh_N"/>
    <property type="match status" value="1"/>
</dbReference>
<dbReference type="Gene3D" id="2.40.110.10">
    <property type="entry name" value="Butyryl-CoA Dehydrogenase, subunit A, domain 2"/>
    <property type="match status" value="1"/>
</dbReference>
<feature type="domain" description="Acyl-CoA dehydrogenase/oxidase N-terminal" evidence="16">
    <location>
        <begin position="83"/>
        <end position="191"/>
    </location>
</feature>
<dbReference type="EMBL" id="PZKL01000057">
    <property type="protein sequence ID" value="PTH78354.1"/>
    <property type="molecule type" value="Genomic_DNA"/>
</dbReference>
<dbReference type="Gene3D" id="1.20.140.10">
    <property type="entry name" value="Butyryl-CoA Dehydrogenase, subunit A, domain 3"/>
    <property type="match status" value="1"/>
</dbReference>
<comment type="pathway">
    <text evidence="2">Lipid metabolism; fatty acid beta-oxidation.</text>
</comment>
<dbReference type="InterPro" id="IPR013786">
    <property type="entry name" value="AcylCoA_DH/ox_N"/>
</dbReference>
<evidence type="ECO:0000313" key="19">
    <source>
        <dbReference type="Proteomes" id="UP000241986"/>
    </source>
</evidence>
<evidence type="ECO:0000256" key="3">
    <source>
        <dbReference type="ARBA" id="ARBA00009347"/>
    </source>
</evidence>
<dbReference type="PANTHER" id="PTHR48083">
    <property type="entry name" value="MEDIUM-CHAIN SPECIFIC ACYL-COA DEHYDROGENASE, MITOCHONDRIAL-RELATED"/>
    <property type="match status" value="1"/>
</dbReference>
<proteinExistence type="inferred from homology"/>
<evidence type="ECO:0000256" key="10">
    <source>
        <dbReference type="ARBA" id="ARBA00023002"/>
    </source>
</evidence>
<dbReference type="FunFam" id="1.10.540.10:FF:000004">
    <property type="entry name" value="Acyl-CoA dehydrogenase"/>
    <property type="match status" value="1"/>
</dbReference>
<comment type="caution">
    <text evidence="18">The sequence shown here is derived from an EMBL/GenBank/DDBJ whole genome shotgun (WGS) entry which is preliminary data.</text>
</comment>
<dbReference type="InterPro" id="IPR006091">
    <property type="entry name" value="Acyl-CoA_Oxase/DH_mid-dom"/>
</dbReference>
<dbReference type="GO" id="GO:0050660">
    <property type="term" value="F:flavin adenine dinucleotide binding"/>
    <property type="evidence" value="ECO:0007669"/>
    <property type="project" value="InterPro"/>
</dbReference>
<protein>
    <recommendedName>
        <fullName evidence="6">Acyl-coenzyme A dehydrogenase</fullName>
        <ecNumber evidence="4">1.3.8.7</ecNumber>
        <ecNumber evidence="5">1.3.8.8</ecNumber>
    </recommendedName>
</protein>
<keyword evidence="11" id="KW-0443">Lipid metabolism</keyword>
<organism evidence="18 19">
    <name type="scientific">Aeromonas veronii</name>
    <dbReference type="NCBI Taxonomy" id="654"/>
    <lineage>
        <taxon>Bacteria</taxon>
        <taxon>Pseudomonadati</taxon>
        <taxon>Pseudomonadota</taxon>
        <taxon>Gammaproteobacteria</taxon>
        <taxon>Aeromonadales</taxon>
        <taxon>Aeromonadaceae</taxon>
        <taxon>Aeromonas</taxon>
    </lineage>
</organism>
<dbReference type="EC" id="1.3.8.7" evidence="4"/>
<evidence type="ECO:0000256" key="1">
    <source>
        <dbReference type="ARBA" id="ARBA00001974"/>
    </source>
</evidence>
<dbReference type="InterPro" id="IPR009100">
    <property type="entry name" value="AcylCoA_DH/oxidase_NM_dom_sf"/>
</dbReference>
<dbReference type="Proteomes" id="UP000241986">
    <property type="component" value="Unassembled WGS sequence"/>
</dbReference>
<feature type="domain" description="Acyl-CoA dehydrogenase C-terminal bacterial-type" evidence="17">
    <location>
        <begin position="472"/>
        <end position="756"/>
    </location>
</feature>
<evidence type="ECO:0000256" key="6">
    <source>
        <dbReference type="ARBA" id="ARBA00020144"/>
    </source>
</evidence>
<comment type="cofactor">
    <cofactor evidence="1">
        <name>FAD</name>
        <dbReference type="ChEBI" id="CHEBI:57692"/>
    </cofactor>
</comment>
<reference evidence="18 19" key="1">
    <citation type="submission" date="2018-03" db="EMBL/GenBank/DDBJ databases">
        <title>Aeromonas veronii whole genome sequencing and analysis.</title>
        <authorList>
            <person name="Xie H."/>
            <person name="Liu T."/>
            <person name="Wang K."/>
        </authorList>
    </citation>
    <scope>NUCLEOTIDE SEQUENCE [LARGE SCALE GENOMIC DNA]</scope>
    <source>
        <strain evidence="18 19">XH.VA.1</strain>
    </source>
</reference>
<evidence type="ECO:0000259" key="17">
    <source>
        <dbReference type="Pfam" id="PF09317"/>
    </source>
</evidence>
<evidence type="ECO:0000256" key="13">
    <source>
        <dbReference type="ARBA" id="ARBA00049247"/>
    </source>
</evidence>
<keyword evidence="8" id="KW-0274">FAD</keyword>
<evidence type="ECO:0000256" key="12">
    <source>
        <dbReference type="ARBA" id="ARBA00047882"/>
    </source>
</evidence>
<evidence type="ECO:0000256" key="2">
    <source>
        <dbReference type="ARBA" id="ARBA00005005"/>
    </source>
</evidence>
<dbReference type="InterPro" id="IPR050741">
    <property type="entry name" value="Acyl-CoA_dehydrogenase"/>
</dbReference>
<comment type="similarity">
    <text evidence="3">Belongs to the acyl-CoA dehydrogenase family.</text>
</comment>